<evidence type="ECO:0000256" key="1">
    <source>
        <dbReference type="SAM" id="MobiDB-lite"/>
    </source>
</evidence>
<feature type="compositionally biased region" description="Polar residues" evidence="1">
    <location>
        <begin position="273"/>
        <end position="288"/>
    </location>
</feature>
<accession>A0A816JGK0</accession>
<dbReference type="Proteomes" id="UP001295469">
    <property type="component" value="Chromosome C04"/>
</dbReference>
<protein>
    <submittedName>
        <fullName evidence="2">(rape) hypothetical protein</fullName>
    </submittedName>
</protein>
<gene>
    <name evidence="2" type="ORF">DARMORV10_C04P56450.1</name>
</gene>
<dbReference type="SUPFAM" id="SSF50249">
    <property type="entry name" value="Nucleic acid-binding proteins"/>
    <property type="match status" value="1"/>
</dbReference>
<proteinExistence type="predicted"/>
<sequence>MSIIEDTSIDQSTFECDDQFLNFPPFEKIGNGTLNTHFLTDAVGQVSNLSDVQTVQVAGNDKKKVEFRLMDINMPNDEFALALTATKKDKRPIKDLIDDWNDVGIISISEIITATQEEDCKIICSIESIDTDWSWFIFGHVSRNRCNKRCMRIKSKGGGNLAPNEKPIFWCTTCRVNTTTVTPQFKLHLTVKDDTSTCKLMLLDFVAKVVVGFEAKDIRDGSYEEIEDPDILPQAITDLILQLESNSEPITHVSSGSSIMSGGEVSIREKNEASSSEGSSTPFSKRKG</sequence>
<name>A0A816JGK0_BRANA</name>
<dbReference type="AlphaFoldDB" id="A0A816JGK0"/>
<reference evidence="2" key="1">
    <citation type="submission" date="2021-01" db="EMBL/GenBank/DDBJ databases">
        <authorList>
            <consortium name="Genoscope - CEA"/>
            <person name="William W."/>
        </authorList>
    </citation>
    <scope>NUCLEOTIDE SEQUENCE</scope>
</reference>
<dbReference type="Gene3D" id="2.40.50.140">
    <property type="entry name" value="Nucleic acid-binding proteins"/>
    <property type="match status" value="1"/>
</dbReference>
<evidence type="ECO:0000313" key="2">
    <source>
        <dbReference type="EMBL" id="CAF1862842.1"/>
    </source>
</evidence>
<feature type="compositionally biased region" description="Polar residues" evidence="1">
    <location>
        <begin position="251"/>
        <end position="260"/>
    </location>
</feature>
<dbReference type="EMBL" id="HG994368">
    <property type="protein sequence ID" value="CAF1862842.1"/>
    <property type="molecule type" value="Genomic_DNA"/>
</dbReference>
<dbReference type="OrthoDB" id="1092311at2759"/>
<feature type="region of interest" description="Disordered" evidence="1">
    <location>
        <begin position="251"/>
        <end position="288"/>
    </location>
</feature>
<organism evidence="2">
    <name type="scientific">Brassica napus</name>
    <name type="common">Rape</name>
    <dbReference type="NCBI Taxonomy" id="3708"/>
    <lineage>
        <taxon>Eukaryota</taxon>
        <taxon>Viridiplantae</taxon>
        <taxon>Streptophyta</taxon>
        <taxon>Embryophyta</taxon>
        <taxon>Tracheophyta</taxon>
        <taxon>Spermatophyta</taxon>
        <taxon>Magnoliopsida</taxon>
        <taxon>eudicotyledons</taxon>
        <taxon>Gunneridae</taxon>
        <taxon>Pentapetalae</taxon>
        <taxon>rosids</taxon>
        <taxon>malvids</taxon>
        <taxon>Brassicales</taxon>
        <taxon>Brassicaceae</taxon>
        <taxon>Brassiceae</taxon>
        <taxon>Brassica</taxon>
    </lineage>
</organism>
<dbReference type="InterPro" id="IPR012340">
    <property type="entry name" value="NA-bd_OB-fold"/>
</dbReference>